<keyword evidence="8" id="KW-1185">Reference proteome</keyword>
<keyword evidence="3 4" id="KW-0408">Iron</keyword>
<dbReference type="Pfam" id="PF13442">
    <property type="entry name" value="Cytochrome_CBB3"/>
    <property type="match status" value="1"/>
</dbReference>
<dbReference type="Proteomes" id="UP001201701">
    <property type="component" value="Unassembled WGS sequence"/>
</dbReference>
<dbReference type="Gene3D" id="1.10.760.10">
    <property type="entry name" value="Cytochrome c-like domain"/>
    <property type="match status" value="1"/>
</dbReference>
<feature type="chain" id="PRO_5047058856" evidence="5">
    <location>
        <begin position="21"/>
        <end position="147"/>
    </location>
</feature>
<accession>A0ABS9QES2</accession>
<evidence type="ECO:0000256" key="3">
    <source>
        <dbReference type="ARBA" id="ARBA00023004"/>
    </source>
</evidence>
<comment type="caution">
    <text evidence="7">The sequence shown here is derived from an EMBL/GenBank/DDBJ whole genome shotgun (WGS) entry which is preliminary data.</text>
</comment>
<dbReference type="PROSITE" id="PS51007">
    <property type="entry name" value="CYTC"/>
    <property type="match status" value="1"/>
</dbReference>
<protein>
    <submittedName>
        <fullName evidence="7">Cytochrome c</fullName>
    </submittedName>
</protein>
<evidence type="ECO:0000259" key="6">
    <source>
        <dbReference type="PROSITE" id="PS51007"/>
    </source>
</evidence>
<dbReference type="PANTHER" id="PTHR35008:SF8">
    <property type="entry name" value="ALCOHOL DEHYDROGENASE CYTOCHROME C SUBUNIT"/>
    <property type="match status" value="1"/>
</dbReference>
<proteinExistence type="predicted"/>
<evidence type="ECO:0000256" key="5">
    <source>
        <dbReference type="SAM" id="SignalP"/>
    </source>
</evidence>
<dbReference type="PANTHER" id="PTHR35008">
    <property type="entry name" value="BLL4482 PROTEIN-RELATED"/>
    <property type="match status" value="1"/>
</dbReference>
<sequence length="147" mass="15344">MAKAGIAFLLTMLVATGALADDVALFTKTCGACHGKGGVGIPGMAPPLAGAEWAKAGKPDSRLYVPEIILNGLSGKLTAAGRTYQGIMPAQKQRKDEEIATLANYVLAKLNSAPADFKPLTATEVEALRAKKVDHKTLLGTRSQLVQ</sequence>
<evidence type="ECO:0000313" key="7">
    <source>
        <dbReference type="EMBL" id="MCG7505927.1"/>
    </source>
</evidence>
<evidence type="ECO:0000256" key="4">
    <source>
        <dbReference type="PROSITE-ProRule" id="PRU00433"/>
    </source>
</evidence>
<evidence type="ECO:0000256" key="1">
    <source>
        <dbReference type="ARBA" id="ARBA00022617"/>
    </source>
</evidence>
<dbReference type="InterPro" id="IPR009056">
    <property type="entry name" value="Cyt_c-like_dom"/>
</dbReference>
<dbReference type="InterPro" id="IPR036909">
    <property type="entry name" value="Cyt_c-like_dom_sf"/>
</dbReference>
<feature type="signal peptide" evidence="5">
    <location>
        <begin position="1"/>
        <end position="20"/>
    </location>
</feature>
<dbReference type="InterPro" id="IPR051459">
    <property type="entry name" value="Cytochrome_c-type_DH"/>
</dbReference>
<keyword evidence="2 4" id="KW-0479">Metal-binding</keyword>
<organism evidence="7 8">
    <name type="scientific">Mesorhizobium retamae</name>
    <dbReference type="NCBI Taxonomy" id="2912854"/>
    <lineage>
        <taxon>Bacteria</taxon>
        <taxon>Pseudomonadati</taxon>
        <taxon>Pseudomonadota</taxon>
        <taxon>Alphaproteobacteria</taxon>
        <taxon>Hyphomicrobiales</taxon>
        <taxon>Phyllobacteriaceae</taxon>
        <taxon>Mesorhizobium</taxon>
    </lineage>
</organism>
<gene>
    <name evidence="7" type="ORF">L4923_12965</name>
</gene>
<keyword evidence="5" id="KW-0732">Signal</keyword>
<keyword evidence="1 4" id="KW-0349">Heme</keyword>
<reference evidence="7 8" key="1">
    <citation type="submission" date="2022-02" db="EMBL/GenBank/DDBJ databases">
        <title>Draft genome sequence of Mezorhizobium retamae strain IRAMC:0171 isolated from Retama raetam nodules.</title>
        <authorList>
            <person name="Bengaied R."/>
            <person name="Sbissi I."/>
            <person name="Huber K."/>
            <person name="Ghodbane F."/>
            <person name="Nouioui I."/>
            <person name="Tarhouni M."/>
            <person name="Gtari M."/>
        </authorList>
    </citation>
    <scope>NUCLEOTIDE SEQUENCE [LARGE SCALE GENOMIC DNA]</scope>
    <source>
        <strain evidence="7 8">IRAMC:0171</strain>
    </source>
</reference>
<evidence type="ECO:0000313" key="8">
    <source>
        <dbReference type="Proteomes" id="UP001201701"/>
    </source>
</evidence>
<dbReference type="SUPFAM" id="SSF46626">
    <property type="entry name" value="Cytochrome c"/>
    <property type="match status" value="1"/>
</dbReference>
<dbReference type="RefSeq" id="WP_239365573.1">
    <property type="nucleotide sequence ID" value="NZ_JAKREW010000010.1"/>
</dbReference>
<feature type="domain" description="Cytochrome c" evidence="6">
    <location>
        <begin position="17"/>
        <end position="110"/>
    </location>
</feature>
<dbReference type="EMBL" id="JAKREW010000010">
    <property type="protein sequence ID" value="MCG7505927.1"/>
    <property type="molecule type" value="Genomic_DNA"/>
</dbReference>
<evidence type="ECO:0000256" key="2">
    <source>
        <dbReference type="ARBA" id="ARBA00022723"/>
    </source>
</evidence>
<name>A0ABS9QES2_9HYPH</name>